<evidence type="ECO:0000259" key="2">
    <source>
        <dbReference type="PROSITE" id="PS50097"/>
    </source>
</evidence>
<dbReference type="PROSITE" id="PS50097">
    <property type="entry name" value="BTB"/>
    <property type="match status" value="1"/>
</dbReference>
<protein>
    <recommendedName>
        <fullName evidence="2">BTB domain-containing protein</fullName>
    </recommendedName>
</protein>
<accession>A0A1Y1HR77</accession>
<comment type="pathway">
    <text evidence="1">Protein modification; protein ubiquitination.</text>
</comment>
<organism evidence="3 4">
    <name type="scientific">Klebsormidium nitens</name>
    <name type="common">Green alga</name>
    <name type="synonym">Ulothrix nitens</name>
    <dbReference type="NCBI Taxonomy" id="105231"/>
    <lineage>
        <taxon>Eukaryota</taxon>
        <taxon>Viridiplantae</taxon>
        <taxon>Streptophyta</taxon>
        <taxon>Klebsormidiophyceae</taxon>
        <taxon>Klebsormidiales</taxon>
        <taxon>Klebsormidiaceae</taxon>
        <taxon>Klebsormidium</taxon>
    </lineage>
</organism>
<dbReference type="InterPro" id="IPR000210">
    <property type="entry name" value="BTB/POZ_dom"/>
</dbReference>
<dbReference type="Gene3D" id="3.30.710.10">
    <property type="entry name" value="Potassium Channel Kv1.1, Chain A"/>
    <property type="match status" value="1"/>
</dbReference>
<evidence type="ECO:0000313" key="4">
    <source>
        <dbReference type="Proteomes" id="UP000054558"/>
    </source>
</evidence>
<evidence type="ECO:0000313" key="3">
    <source>
        <dbReference type="EMBL" id="GAQ81144.1"/>
    </source>
</evidence>
<dbReference type="EMBL" id="DF237021">
    <property type="protein sequence ID" value="GAQ81144.1"/>
    <property type="molecule type" value="Genomic_DNA"/>
</dbReference>
<dbReference type="SUPFAM" id="SSF54695">
    <property type="entry name" value="POZ domain"/>
    <property type="match status" value="1"/>
</dbReference>
<dbReference type="Proteomes" id="UP000054558">
    <property type="component" value="Unassembled WGS sequence"/>
</dbReference>
<dbReference type="AlphaFoldDB" id="A0A1Y1HR77"/>
<reference evidence="3 4" key="1">
    <citation type="journal article" date="2014" name="Nat. Commun.">
        <title>Klebsormidium flaccidum genome reveals primary factors for plant terrestrial adaptation.</title>
        <authorList>
            <person name="Hori K."/>
            <person name="Maruyama F."/>
            <person name="Fujisawa T."/>
            <person name="Togashi T."/>
            <person name="Yamamoto N."/>
            <person name="Seo M."/>
            <person name="Sato S."/>
            <person name="Yamada T."/>
            <person name="Mori H."/>
            <person name="Tajima N."/>
            <person name="Moriyama T."/>
            <person name="Ikeuchi M."/>
            <person name="Watanabe M."/>
            <person name="Wada H."/>
            <person name="Kobayashi K."/>
            <person name="Saito M."/>
            <person name="Masuda T."/>
            <person name="Sasaki-Sekimoto Y."/>
            <person name="Mashiguchi K."/>
            <person name="Awai K."/>
            <person name="Shimojima M."/>
            <person name="Masuda S."/>
            <person name="Iwai M."/>
            <person name="Nobusawa T."/>
            <person name="Narise T."/>
            <person name="Kondo S."/>
            <person name="Saito H."/>
            <person name="Sato R."/>
            <person name="Murakawa M."/>
            <person name="Ihara Y."/>
            <person name="Oshima-Yamada Y."/>
            <person name="Ohtaka K."/>
            <person name="Satoh M."/>
            <person name="Sonobe K."/>
            <person name="Ishii M."/>
            <person name="Ohtani R."/>
            <person name="Kanamori-Sato M."/>
            <person name="Honoki R."/>
            <person name="Miyazaki D."/>
            <person name="Mochizuki H."/>
            <person name="Umetsu J."/>
            <person name="Higashi K."/>
            <person name="Shibata D."/>
            <person name="Kamiya Y."/>
            <person name="Sato N."/>
            <person name="Nakamura Y."/>
            <person name="Tabata S."/>
            <person name="Ida S."/>
            <person name="Kurokawa K."/>
            <person name="Ohta H."/>
        </authorList>
    </citation>
    <scope>NUCLEOTIDE SEQUENCE [LARGE SCALE GENOMIC DNA]</scope>
    <source>
        <strain evidence="3 4">NIES-2285</strain>
    </source>
</reference>
<name>A0A1Y1HR77_KLENI</name>
<evidence type="ECO:0000256" key="1">
    <source>
        <dbReference type="ARBA" id="ARBA00004906"/>
    </source>
</evidence>
<keyword evidence="4" id="KW-1185">Reference proteome</keyword>
<proteinExistence type="predicted"/>
<gene>
    <name evidence="3" type="ORF">KFL_000720130</name>
</gene>
<sequence length="332" mass="36876">MGALTVRPYRIELGLPEWETSGSSKKKDTGAAQGELEYLYNVSMHKSPEAGEEILYRFLIPHAVTPPEENPLLRTLSVEILFRLSQETLWIRDRGNEPGVMFDVLSVLQSSPRSPEVPVTKYNRGGQLSWTVTRGPRHPLSMKVKVTVASNLLRPSAQRVFMCAEEKVEALSKVSLLEEAPATGDLNLICKDGSKVPAHAAVLAGIPYFQSKLKNDWSGADWNMHKRLDVHLPCPVDEKVVGAFLKFAYGDAASSLNQLEPSEAPLMQGLFSLAESTDFTSLCESVKDHVQVTEGNAASWLTWLSKEHGPIARKISNQVRRVVKRVVKRSFE</sequence>
<feature type="domain" description="BTB" evidence="2">
    <location>
        <begin position="184"/>
        <end position="249"/>
    </location>
</feature>
<dbReference type="InterPro" id="IPR011333">
    <property type="entry name" value="SKP1/BTB/POZ_sf"/>
</dbReference>